<gene>
    <name evidence="7" type="ORF">JOE21_002734</name>
</gene>
<comment type="subcellular location">
    <subcellularLocation>
        <location evidence="1">Cell membrane</location>
        <topology evidence="1">Multi-pass membrane protein</topology>
    </subcellularLocation>
</comment>
<protein>
    <submittedName>
        <fullName evidence="7">Threonine/homoserine/homoserine lactone efflux protein</fullName>
    </submittedName>
</protein>
<keyword evidence="5 6" id="KW-0472">Membrane</keyword>
<comment type="caution">
    <text evidence="7">The sequence shown here is derived from an EMBL/GenBank/DDBJ whole genome shotgun (WGS) entry which is preliminary data.</text>
</comment>
<dbReference type="EMBL" id="JAVDQG010000006">
    <property type="protein sequence ID" value="MDR6226724.1"/>
    <property type="molecule type" value="Genomic_DNA"/>
</dbReference>
<feature type="transmembrane region" description="Helical" evidence="6">
    <location>
        <begin position="6"/>
        <end position="26"/>
    </location>
</feature>
<feature type="transmembrane region" description="Helical" evidence="6">
    <location>
        <begin position="107"/>
        <end position="127"/>
    </location>
</feature>
<dbReference type="RefSeq" id="WP_309867031.1">
    <property type="nucleotide sequence ID" value="NZ_JAVDQG010000006.1"/>
</dbReference>
<proteinExistence type="predicted"/>
<feature type="transmembrane region" description="Helical" evidence="6">
    <location>
        <begin position="180"/>
        <end position="198"/>
    </location>
</feature>
<feature type="transmembrane region" description="Helical" evidence="6">
    <location>
        <begin position="147"/>
        <end position="168"/>
    </location>
</feature>
<organism evidence="7 8">
    <name type="scientific">Desmospora profundinema</name>
    <dbReference type="NCBI Taxonomy" id="1571184"/>
    <lineage>
        <taxon>Bacteria</taxon>
        <taxon>Bacillati</taxon>
        <taxon>Bacillota</taxon>
        <taxon>Bacilli</taxon>
        <taxon>Bacillales</taxon>
        <taxon>Thermoactinomycetaceae</taxon>
        <taxon>Desmospora</taxon>
    </lineage>
</organism>
<keyword evidence="8" id="KW-1185">Reference proteome</keyword>
<evidence type="ECO:0000313" key="7">
    <source>
        <dbReference type="EMBL" id="MDR6226724.1"/>
    </source>
</evidence>
<dbReference type="Pfam" id="PF01810">
    <property type="entry name" value="LysE"/>
    <property type="match status" value="1"/>
</dbReference>
<sequence length="205" mass="22146">MEFVIVAATFGISAGFAPGPFMALILTESLSGGWRRGVLASMAPLITDGAMILLSLWMLSAFSPPMFAVMEGVGGLVMFYFGYSTWKIREARPEREEAVAYEGASGLAPLWRGIAVNALNPTAWLFWFTAGGTFLQRAYSAGTIPVLLFLLVFFTLLIGSKVLVAVVTGQRWIGGRLHRTLLMSSGAALWGLGVYALFNGLSYFL</sequence>
<accession>A0ABU1IS31</accession>
<evidence type="ECO:0000256" key="6">
    <source>
        <dbReference type="SAM" id="Phobius"/>
    </source>
</evidence>
<feature type="transmembrane region" description="Helical" evidence="6">
    <location>
        <begin position="38"/>
        <end position="60"/>
    </location>
</feature>
<dbReference type="InterPro" id="IPR001123">
    <property type="entry name" value="LeuE-type"/>
</dbReference>
<reference evidence="7 8" key="1">
    <citation type="submission" date="2023-07" db="EMBL/GenBank/DDBJ databases">
        <title>Genomic Encyclopedia of Type Strains, Phase IV (KMG-IV): sequencing the most valuable type-strain genomes for metagenomic binning, comparative biology and taxonomic classification.</title>
        <authorList>
            <person name="Goeker M."/>
        </authorList>
    </citation>
    <scope>NUCLEOTIDE SEQUENCE [LARGE SCALE GENOMIC DNA]</scope>
    <source>
        <strain evidence="7 8">DSM 45903</strain>
    </source>
</reference>
<dbReference type="PANTHER" id="PTHR30086">
    <property type="entry name" value="ARGININE EXPORTER PROTEIN ARGO"/>
    <property type="match status" value="1"/>
</dbReference>
<dbReference type="PANTHER" id="PTHR30086:SF20">
    <property type="entry name" value="ARGININE EXPORTER PROTEIN ARGO-RELATED"/>
    <property type="match status" value="1"/>
</dbReference>
<evidence type="ECO:0000256" key="4">
    <source>
        <dbReference type="ARBA" id="ARBA00022989"/>
    </source>
</evidence>
<dbReference type="Proteomes" id="UP001185012">
    <property type="component" value="Unassembled WGS sequence"/>
</dbReference>
<evidence type="ECO:0000256" key="1">
    <source>
        <dbReference type="ARBA" id="ARBA00004651"/>
    </source>
</evidence>
<name>A0ABU1IS31_9BACL</name>
<feature type="transmembrane region" description="Helical" evidence="6">
    <location>
        <begin position="66"/>
        <end position="86"/>
    </location>
</feature>
<keyword evidence="3 6" id="KW-0812">Transmembrane</keyword>
<evidence type="ECO:0000313" key="8">
    <source>
        <dbReference type="Proteomes" id="UP001185012"/>
    </source>
</evidence>
<evidence type="ECO:0000256" key="5">
    <source>
        <dbReference type="ARBA" id="ARBA00023136"/>
    </source>
</evidence>
<keyword evidence="2" id="KW-1003">Cell membrane</keyword>
<evidence type="ECO:0000256" key="2">
    <source>
        <dbReference type="ARBA" id="ARBA00022475"/>
    </source>
</evidence>
<keyword evidence="4 6" id="KW-1133">Transmembrane helix</keyword>
<evidence type="ECO:0000256" key="3">
    <source>
        <dbReference type="ARBA" id="ARBA00022692"/>
    </source>
</evidence>